<evidence type="ECO:0000313" key="3">
    <source>
        <dbReference type="Proteomes" id="UP000735302"/>
    </source>
</evidence>
<feature type="compositionally biased region" description="Low complexity" evidence="1">
    <location>
        <begin position="18"/>
        <end position="75"/>
    </location>
</feature>
<protein>
    <recommendedName>
        <fullName evidence="4">REJ domain-containing protein</fullName>
    </recommendedName>
</protein>
<evidence type="ECO:0000256" key="1">
    <source>
        <dbReference type="SAM" id="MobiDB-lite"/>
    </source>
</evidence>
<dbReference type="Proteomes" id="UP000735302">
    <property type="component" value="Unassembled WGS sequence"/>
</dbReference>
<organism evidence="2 3">
    <name type="scientific">Plakobranchus ocellatus</name>
    <dbReference type="NCBI Taxonomy" id="259542"/>
    <lineage>
        <taxon>Eukaryota</taxon>
        <taxon>Metazoa</taxon>
        <taxon>Spiralia</taxon>
        <taxon>Lophotrochozoa</taxon>
        <taxon>Mollusca</taxon>
        <taxon>Gastropoda</taxon>
        <taxon>Heterobranchia</taxon>
        <taxon>Euthyneura</taxon>
        <taxon>Panpulmonata</taxon>
        <taxon>Sacoglossa</taxon>
        <taxon>Placobranchoidea</taxon>
        <taxon>Plakobranchidae</taxon>
        <taxon>Plakobranchus</taxon>
    </lineage>
</organism>
<feature type="region of interest" description="Disordered" evidence="1">
    <location>
        <begin position="1"/>
        <end position="104"/>
    </location>
</feature>
<accession>A0AAV3YVA3</accession>
<dbReference type="AlphaFoldDB" id="A0AAV3YVA3"/>
<evidence type="ECO:0000313" key="2">
    <source>
        <dbReference type="EMBL" id="GFN86998.1"/>
    </source>
</evidence>
<sequence length="182" mass="19320">MKSSGYLSFKDDSNNICSSSSSLNSSSSSSSLNSSSSSSSLNSSSSSSLNSSSSSSSLNSSSSSSSSLNSSSSSSIDQYRVTPASGFPCEPARDQRLSDNGSDTPIIVSVHPHEKHKFVPLETRETEAETGGHHTGQSSGCCPWWKLEQALHVSHWLERSGSLSNQPGYRLHEHRQIGRQSG</sequence>
<feature type="region of interest" description="Disordered" evidence="1">
    <location>
        <begin position="162"/>
        <end position="182"/>
    </location>
</feature>
<gene>
    <name evidence="2" type="ORF">PoB_001350400</name>
</gene>
<dbReference type="EMBL" id="BLXT01001645">
    <property type="protein sequence ID" value="GFN86998.1"/>
    <property type="molecule type" value="Genomic_DNA"/>
</dbReference>
<evidence type="ECO:0008006" key="4">
    <source>
        <dbReference type="Google" id="ProtNLM"/>
    </source>
</evidence>
<name>A0AAV3YVA3_9GAST</name>
<keyword evidence="3" id="KW-1185">Reference proteome</keyword>
<comment type="caution">
    <text evidence="2">The sequence shown here is derived from an EMBL/GenBank/DDBJ whole genome shotgun (WGS) entry which is preliminary data.</text>
</comment>
<proteinExistence type="predicted"/>
<reference evidence="2 3" key="1">
    <citation type="journal article" date="2021" name="Elife">
        <title>Chloroplast acquisition without the gene transfer in kleptoplastic sea slugs, Plakobranchus ocellatus.</title>
        <authorList>
            <person name="Maeda T."/>
            <person name="Takahashi S."/>
            <person name="Yoshida T."/>
            <person name="Shimamura S."/>
            <person name="Takaki Y."/>
            <person name="Nagai Y."/>
            <person name="Toyoda A."/>
            <person name="Suzuki Y."/>
            <person name="Arimoto A."/>
            <person name="Ishii H."/>
            <person name="Satoh N."/>
            <person name="Nishiyama T."/>
            <person name="Hasebe M."/>
            <person name="Maruyama T."/>
            <person name="Minagawa J."/>
            <person name="Obokata J."/>
            <person name="Shigenobu S."/>
        </authorList>
    </citation>
    <scope>NUCLEOTIDE SEQUENCE [LARGE SCALE GENOMIC DNA]</scope>
</reference>